<gene>
    <name evidence="1" type="ORF">AGABI1DRAFT_132596</name>
</gene>
<dbReference type="Proteomes" id="UP000008493">
    <property type="component" value="Unassembled WGS sequence"/>
</dbReference>
<reference evidence="2" key="1">
    <citation type="journal article" date="2012" name="Proc. Natl. Acad. Sci. U.S.A.">
        <title>Genome sequence of the button mushroom Agaricus bisporus reveals mechanisms governing adaptation to a humic-rich ecological niche.</title>
        <authorList>
            <person name="Morin E."/>
            <person name="Kohler A."/>
            <person name="Baker A.R."/>
            <person name="Foulongne-Oriol M."/>
            <person name="Lombard V."/>
            <person name="Nagy L.G."/>
            <person name="Ohm R.A."/>
            <person name="Patyshakuliyeva A."/>
            <person name="Brun A."/>
            <person name="Aerts A.L."/>
            <person name="Bailey A.M."/>
            <person name="Billette C."/>
            <person name="Coutinho P.M."/>
            <person name="Deakin G."/>
            <person name="Doddapaneni H."/>
            <person name="Floudas D."/>
            <person name="Grimwood J."/>
            <person name="Hilden K."/>
            <person name="Kuees U."/>
            <person name="LaButti K.M."/>
            <person name="Lapidus A."/>
            <person name="Lindquist E.A."/>
            <person name="Lucas S.M."/>
            <person name="Murat C."/>
            <person name="Riley R.W."/>
            <person name="Salamov A.A."/>
            <person name="Schmutz J."/>
            <person name="Subramanian V."/>
            <person name="Woesten H.A.B."/>
            <person name="Xu J."/>
            <person name="Eastwood D.C."/>
            <person name="Foster G.D."/>
            <person name="Sonnenberg A.S."/>
            <person name="Cullen D."/>
            <person name="de Vries R.P."/>
            <person name="Lundell T."/>
            <person name="Hibbett D.S."/>
            <person name="Henrissat B."/>
            <person name="Burton K.S."/>
            <person name="Kerrigan R.W."/>
            <person name="Challen M.P."/>
            <person name="Grigoriev I.V."/>
            <person name="Martin F."/>
        </authorList>
    </citation>
    <scope>NUCLEOTIDE SEQUENCE [LARGE SCALE GENOMIC DNA]</scope>
    <source>
        <strain evidence="2">JB137-S8 / ATCC MYA-4627 / FGSC 10392</strain>
    </source>
</reference>
<keyword evidence="2" id="KW-1185">Reference proteome</keyword>
<sequence>MGSEILGCPLEAFLADYCPFLPNNTLVDAAIQALVHQQLLIVTNKHCKRLSWKNEPSSAAMAGENFKPLEAVAGILDNELGQLDGHQRHFFYHDRPNEYIKSEITGSNFGTYACFTGNPNHAQNKRVLRAETAVIAEFKKSATACEDDMPHTRSRSSLQNYEKLVSAANHILNDDPC</sequence>
<evidence type="ECO:0000313" key="2">
    <source>
        <dbReference type="Proteomes" id="UP000008493"/>
    </source>
</evidence>
<name>K5WWA0_AGABU</name>
<dbReference type="InParanoid" id="K5WWA0"/>
<dbReference type="EMBL" id="JH971420">
    <property type="protein sequence ID" value="EKM75058.1"/>
    <property type="molecule type" value="Genomic_DNA"/>
</dbReference>
<accession>K5WWA0</accession>
<dbReference type="RefSeq" id="XP_007334289.1">
    <property type="nucleotide sequence ID" value="XM_007334227.1"/>
</dbReference>
<proteinExistence type="predicted"/>
<organism evidence="1 2">
    <name type="scientific">Agaricus bisporus var. burnettii (strain JB137-S8 / ATCC MYA-4627 / FGSC 10392)</name>
    <name type="common">White button mushroom</name>
    <dbReference type="NCBI Taxonomy" id="597362"/>
    <lineage>
        <taxon>Eukaryota</taxon>
        <taxon>Fungi</taxon>
        <taxon>Dikarya</taxon>
        <taxon>Basidiomycota</taxon>
        <taxon>Agaricomycotina</taxon>
        <taxon>Agaricomycetes</taxon>
        <taxon>Agaricomycetidae</taxon>
        <taxon>Agaricales</taxon>
        <taxon>Agaricineae</taxon>
        <taxon>Agaricaceae</taxon>
        <taxon>Agaricus</taxon>
    </lineage>
</organism>
<protein>
    <submittedName>
        <fullName evidence="1">Uncharacterized protein</fullName>
    </submittedName>
</protein>
<dbReference type="AlphaFoldDB" id="K5WWA0"/>
<dbReference type="OrthoDB" id="3118139at2759"/>
<dbReference type="GeneID" id="18827724"/>
<evidence type="ECO:0000313" key="1">
    <source>
        <dbReference type="EMBL" id="EKM75058.1"/>
    </source>
</evidence>
<dbReference type="KEGG" id="abp:AGABI1DRAFT132596"/>
<dbReference type="HOGENOM" id="CLU_1517465_0_0_1"/>